<evidence type="ECO:0000313" key="2">
    <source>
        <dbReference type="Proteomes" id="UP000683925"/>
    </source>
</evidence>
<comment type="caution">
    <text evidence="1">The sequence shown here is derived from an EMBL/GenBank/DDBJ whole genome shotgun (WGS) entry which is preliminary data.</text>
</comment>
<accession>A0A8S1XG01</accession>
<proteinExistence type="predicted"/>
<evidence type="ECO:0000313" key="1">
    <source>
        <dbReference type="EMBL" id="CAD8199788.1"/>
    </source>
</evidence>
<organism evidence="1 2">
    <name type="scientific">Paramecium octaurelia</name>
    <dbReference type="NCBI Taxonomy" id="43137"/>
    <lineage>
        <taxon>Eukaryota</taxon>
        <taxon>Sar</taxon>
        <taxon>Alveolata</taxon>
        <taxon>Ciliophora</taxon>
        <taxon>Intramacronucleata</taxon>
        <taxon>Oligohymenophorea</taxon>
        <taxon>Peniculida</taxon>
        <taxon>Parameciidae</taxon>
        <taxon>Paramecium</taxon>
    </lineage>
</organism>
<dbReference type="EMBL" id="CAJJDP010000120">
    <property type="protein sequence ID" value="CAD8199788.1"/>
    <property type="molecule type" value="Genomic_DNA"/>
</dbReference>
<dbReference type="AlphaFoldDB" id="A0A8S1XG01"/>
<keyword evidence="2" id="KW-1185">Reference proteome</keyword>
<reference evidence="1" key="1">
    <citation type="submission" date="2021-01" db="EMBL/GenBank/DDBJ databases">
        <authorList>
            <consortium name="Genoscope - CEA"/>
            <person name="William W."/>
        </authorList>
    </citation>
    <scope>NUCLEOTIDE SEQUENCE</scope>
</reference>
<name>A0A8S1XG01_PAROT</name>
<dbReference type="Proteomes" id="UP000683925">
    <property type="component" value="Unassembled WGS sequence"/>
</dbReference>
<gene>
    <name evidence="1" type="ORF">POCTA_138.1.T1200122</name>
</gene>
<sequence length="130" mass="14468">MITNPENKVVSSYPIFSTNAPQIIGPNMSPKDHPNQYRFAPIKFALHTPTLSTQESLIFGIKSAQPMPKLIPLMNSPTRIKAIECGNLNTVGQQKKKLTPKIHIPILKRVCSVKQVQRATKIADNKDVIL</sequence>
<protein>
    <submittedName>
        <fullName evidence="1">Uncharacterized protein</fullName>
    </submittedName>
</protein>